<dbReference type="GO" id="GO:0008483">
    <property type="term" value="F:transaminase activity"/>
    <property type="evidence" value="ECO:0007669"/>
    <property type="project" value="UniProtKB-KW"/>
</dbReference>
<keyword evidence="1" id="KW-0032">Aminotransferase</keyword>
<dbReference type="SUPFAM" id="SSF53383">
    <property type="entry name" value="PLP-dependent transferases"/>
    <property type="match status" value="1"/>
</dbReference>
<organism evidence="5">
    <name type="scientific">marine sediment metagenome</name>
    <dbReference type="NCBI Taxonomy" id="412755"/>
    <lineage>
        <taxon>unclassified sequences</taxon>
        <taxon>metagenomes</taxon>
        <taxon>ecological metagenomes</taxon>
    </lineage>
</organism>
<dbReference type="AlphaFoldDB" id="A0A0F9QL43"/>
<dbReference type="Pfam" id="PF00155">
    <property type="entry name" value="Aminotran_1_2"/>
    <property type="match status" value="1"/>
</dbReference>
<protein>
    <recommendedName>
        <fullName evidence="4">Aminotransferase class I/classII large domain-containing protein</fullName>
    </recommendedName>
</protein>
<dbReference type="CDD" id="cd00609">
    <property type="entry name" value="AAT_like"/>
    <property type="match status" value="1"/>
</dbReference>
<name>A0A0F9QL43_9ZZZZ</name>
<sequence>MANLKISRRNFIGSIAASAAVLPLSSYSWAHPSKIALASEKKIDWGYPEGAIRLNANENPYGPSLSTIKAMEKGLAEGHRYTRATQLTKELASYHGISTDMILAGCGSTEFLRIAPWAFLRDGGELVTTLQTFKTLPREAKKIGAKVNEIPLDKNFYFDLQSLKKALTPKTKMVYLVNPNNPTGTRHDFEAIRNFCASLPKSIIVFIDEAYSHFLEDKQGRDGLTLIKKGYNVLVSRTFSKVYGLAGMRLGYAIADPSIIKELRAFGFRNLGINQAVFAGGLASLEDEKHVQKYKKLVNEGLEYFYHQFDSMGLKYIPSTTPFLMVKVNMASKVAIKKLASKNVFVRKGEDWQMPSYLRITMGFPEENKACISALKKVLNL</sequence>
<dbReference type="InterPro" id="IPR004839">
    <property type="entry name" value="Aminotransferase_I/II_large"/>
</dbReference>
<feature type="domain" description="Aminotransferase class I/classII large" evidence="4">
    <location>
        <begin position="52"/>
        <end position="370"/>
    </location>
</feature>
<dbReference type="EMBL" id="LAZR01001423">
    <property type="protein sequence ID" value="KKN44870.1"/>
    <property type="molecule type" value="Genomic_DNA"/>
</dbReference>
<reference evidence="5" key="1">
    <citation type="journal article" date="2015" name="Nature">
        <title>Complex archaea that bridge the gap between prokaryotes and eukaryotes.</title>
        <authorList>
            <person name="Spang A."/>
            <person name="Saw J.H."/>
            <person name="Jorgensen S.L."/>
            <person name="Zaremba-Niedzwiedzka K."/>
            <person name="Martijn J."/>
            <person name="Lind A.E."/>
            <person name="van Eijk R."/>
            <person name="Schleper C."/>
            <person name="Guy L."/>
            <person name="Ettema T.J."/>
        </authorList>
    </citation>
    <scope>NUCLEOTIDE SEQUENCE</scope>
</reference>
<keyword evidence="3" id="KW-0663">Pyridoxal phosphate</keyword>
<dbReference type="PANTHER" id="PTHR43643:SF3">
    <property type="entry name" value="HISTIDINOL-PHOSPHATE AMINOTRANSFERASE"/>
    <property type="match status" value="1"/>
</dbReference>
<dbReference type="InterPro" id="IPR015421">
    <property type="entry name" value="PyrdxlP-dep_Trfase_major"/>
</dbReference>
<dbReference type="InterPro" id="IPR050106">
    <property type="entry name" value="HistidinolP_aminotransfase"/>
</dbReference>
<dbReference type="InterPro" id="IPR015424">
    <property type="entry name" value="PyrdxlP-dep_Trfase"/>
</dbReference>
<evidence type="ECO:0000256" key="1">
    <source>
        <dbReference type="ARBA" id="ARBA00022576"/>
    </source>
</evidence>
<accession>A0A0F9QL43</accession>
<evidence type="ECO:0000256" key="3">
    <source>
        <dbReference type="ARBA" id="ARBA00022898"/>
    </source>
</evidence>
<keyword evidence="2" id="KW-0808">Transferase</keyword>
<gene>
    <name evidence="5" type="ORF">LCGC14_0688760</name>
</gene>
<evidence type="ECO:0000313" key="5">
    <source>
        <dbReference type="EMBL" id="KKN44870.1"/>
    </source>
</evidence>
<dbReference type="PANTHER" id="PTHR43643">
    <property type="entry name" value="HISTIDINOL-PHOSPHATE AMINOTRANSFERASE 2"/>
    <property type="match status" value="1"/>
</dbReference>
<comment type="caution">
    <text evidence="5">The sequence shown here is derived from an EMBL/GenBank/DDBJ whole genome shotgun (WGS) entry which is preliminary data.</text>
</comment>
<evidence type="ECO:0000256" key="2">
    <source>
        <dbReference type="ARBA" id="ARBA00022679"/>
    </source>
</evidence>
<dbReference type="GO" id="GO:0030170">
    <property type="term" value="F:pyridoxal phosphate binding"/>
    <property type="evidence" value="ECO:0007669"/>
    <property type="project" value="InterPro"/>
</dbReference>
<dbReference type="InterPro" id="IPR015422">
    <property type="entry name" value="PyrdxlP-dep_Trfase_small"/>
</dbReference>
<dbReference type="Gene3D" id="3.90.1150.10">
    <property type="entry name" value="Aspartate Aminotransferase, domain 1"/>
    <property type="match status" value="1"/>
</dbReference>
<dbReference type="InterPro" id="IPR006311">
    <property type="entry name" value="TAT_signal"/>
</dbReference>
<dbReference type="Gene3D" id="3.40.640.10">
    <property type="entry name" value="Type I PLP-dependent aspartate aminotransferase-like (Major domain)"/>
    <property type="match status" value="1"/>
</dbReference>
<proteinExistence type="predicted"/>
<dbReference type="PROSITE" id="PS51318">
    <property type="entry name" value="TAT"/>
    <property type="match status" value="1"/>
</dbReference>
<evidence type="ECO:0000259" key="4">
    <source>
        <dbReference type="Pfam" id="PF00155"/>
    </source>
</evidence>